<dbReference type="PROSITE" id="PS50164">
    <property type="entry name" value="GIY_YIG"/>
    <property type="match status" value="1"/>
</dbReference>
<protein>
    <submittedName>
        <fullName evidence="2">GIY-YIG nuclease family protein</fullName>
    </submittedName>
</protein>
<feature type="domain" description="GIY-YIG" evidence="1">
    <location>
        <begin position="9"/>
        <end position="84"/>
    </location>
</feature>
<dbReference type="InterPro" id="IPR035901">
    <property type="entry name" value="GIY-YIG_endonuc_sf"/>
</dbReference>
<name>A0ABS8A374_9FLAO</name>
<proteinExistence type="predicted"/>
<accession>A0ABS8A374</accession>
<evidence type="ECO:0000313" key="3">
    <source>
        <dbReference type="Proteomes" id="UP000618240"/>
    </source>
</evidence>
<dbReference type="RefSeq" id="WP_225689653.1">
    <property type="nucleotide sequence ID" value="NZ_JAERSE020000004.1"/>
</dbReference>
<evidence type="ECO:0000259" key="1">
    <source>
        <dbReference type="PROSITE" id="PS50164"/>
    </source>
</evidence>
<gene>
    <name evidence="2" type="ORF">JI747_014720</name>
</gene>
<dbReference type="Gene3D" id="3.40.1440.10">
    <property type="entry name" value="GIY-YIG endonuclease"/>
    <property type="match status" value="1"/>
</dbReference>
<dbReference type="SUPFAM" id="SSF82771">
    <property type="entry name" value="GIY-YIG endonuclease"/>
    <property type="match status" value="1"/>
</dbReference>
<organism evidence="2 3">
    <name type="scientific">Chryseobacterium tagetis</name>
    <dbReference type="NCBI Taxonomy" id="2801334"/>
    <lineage>
        <taxon>Bacteria</taxon>
        <taxon>Pseudomonadati</taxon>
        <taxon>Bacteroidota</taxon>
        <taxon>Flavobacteriia</taxon>
        <taxon>Flavobacteriales</taxon>
        <taxon>Weeksellaceae</taxon>
        <taxon>Chryseobacterium group</taxon>
        <taxon>Chryseobacterium</taxon>
    </lineage>
</organism>
<dbReference type="CDD" id="cd10449">
    <property type="entry name" value="GIY-YIG_SLX1_like"/>
    <property type="match status" value="1"/>
</dbReference>
<keyword evidence="3" id="KW-1185">Reference proteome</keyword>
<dbReference type="EMBL" id="JAERSE020000004">
    <property type="protein sequence ID" value="MCA6068437.1"/>
    <property type="molecule type" value="Genomic_DNA"/>
</dbReference>
<evidence type="ECO:0000313" key="2">
    <source>
        <dbReference type="EMBL" id="MCA6068437.1"/>
    </source>
</evidence>
<dbReference type="Proteomes" id="UP000618240">
    <property type="component" value="Unassembled WGS sequence"/>
</dbReference>
<comment type="caution">
    <text evidence="2">The sequence shown here is derived from an EMBL/GenBank/DDBJ whole genome shotgun (WGS) entry which is preliminary data.</text>
</comment>
<dbReference type="InterPro" id="IPR000305">
    <property type="entry name" value="GIY-YIG_endonuc"/>
</dbReference>
<reference evidence="2 3" key="1">
    <citation type="submission" date="2021-09" db="EMBL/GenBank/DDBJ databases">
        <title>Genome sequencing and assembly of Chryseobacterium sp. RG1.</title>
        <authorList>
            <person name="Chhetri G."/>
        </authorList>
    </citation>
    <scope>NUCLEOTIDE SEQUENCE [LARGE SCALE GENOMIC DNA]</scope>
    <source>
        <strain evidence="2 3">RG1</strain>
    </source>
</reference>
<sequence length="84" mass="10135">MSFFVYTSFMCHCYILHSKSLDQYYIGHSCEDLQERLRQHLSNHKGFSSKTKDWTIVYSEIFNSKSQAYKKRARNKNMEKQIQN</sequence>
<dbReference type="Pfam" id="PF01541">
    <property type="entry name" value="GIY-YIG"/>
    <property type="match status" value="1"/>
</dbReference>